<gene>
    <name evidence="1" type="ORF">E2C01_059213</name>
</gene>
<name>A0A5B7H6Y7_PORTR</name>
<evidence type="ECO:0000313" key="1">
    <source>
        <dbReference type="EMBL" id="MPC65087.1"/>
    </source>
</evidence>
<dbReference type="AlphaFoldDB" id="A0A5B7H6Y7"/>
<dbReference type="Proteomes" id="UP000324222">
    <property type="component" value="Unassembled WGS sequence"/>
</dbReference>
<accession>A0A5B7H6Y7</accession>
<organism evidence="1 2">
    <name type="scientific">Portunus trituberculatus</name>
    <name type="common">Swimming crab</name>
    <name type="synonym">Neptunus trituberculatus</name>
    <dbReference type="NCBI Taxonomy" id="210409"/>
    <lineage>
        <taxon>Eukaryota</taxon>
        <taxon>Metazoa</taxon>
        <taxon>Ecdysozoa</taxon>
        <taxon>Arthropoda</taxon>
        <taxon>Crustacea</taxon>
        <taxon>Multicrustacea</taxon>
        <taxon>Malacostraca</taxon>
        <taxon>Eumalacostraca</taxon>
        <taxon>Eucarida</taxon>
        <taxon>Decapoda</taxon>
        <taxon>Pleocyemata</taxon>
        <taxon>Brachyura</taxon>
        <taxon>Eubrachyura</taxon>
        <taxon>Portunoidea</taxon>
        <taxon>Portunidae</taxon>
        <taxon>Portuninae</taxon>
        <taxon>Portunus</taxon>
    </lineage>
</organism>
<evidence type="ECO:0000313" key="2">
    <source>
        <dbReference type="Proteomes" id="UP000324222"/>
    </source>
</evidence>
<dbReference type="EMBL" id="VSRR010022908">
    <property type="protein sequence ID" value="MPC65087.1"/>
    <property type="molecule type" value="Genomic_DNA"/>
</dbReference>
<reference evidence="1 2" key="1">
    <citation type="submission" date="2019-05" db="EMBL/GenBank/DDBJ databases">
        <title>Another draft genome of Portunus trituberculatus and its Hox gene families provides insights of decapod evolution.</title>
        <authorList>
            <person name="Jeong J.-H."/>
            <person name="Song I."/>
            <person name="Kim S."/>
            <person name="Choi T."/>
            <person name="Kim D."/>
            <person name="Ryu S."/>
            <person name="Kim W."/>
        </authorList>
    </citation>
    <scope>NUCLEOTIDE SEQUENCE [LARGE SCALE GENOMIC DNA]</scope>
    <source>
        <tissue evidence="1">Muscle</tissue>
    </source>
</reference>
<proteinExistence type="predicted"/>
<protein>
    <submittedName>
        <fullName evidence="1">Uncharacterized protein</fullName>
    </submittedName>
</protein>
<sequence length="76" mass="8725">MFVSPYPKTSGRGSDHLSVTGNNDCKIMSKRFNLQTKHFKPFTSKTRFNIHSVYYLLILYSFRNVCGDSNSEDCGH</sequence>
<keyword evidence="2" id="KW-1185">Reference proteome</keyword>
<comment type="caution">
    <text evidence="1">The sequence shown here is derived from an EMBL/GenBank/DDBJ whole genome shotgun (WGS) entry which is preliminary data.</text>
</comment>